<feature type="domain" description="DUF6311" evidence="2">
    <location>
        <begin position="14"/>
        <end position="323"/>
    </location>
</feature>
<proteinExistence type="predicted"/>
<feature type="transmembrane region" description="Helical" evidence="1">
    <location>
        <begin position="6"/>
        <end position="27"/>
    </location>
</feature>
<feature type="transmembrane region" description="Helical" evidence="1">
    <location>
        <begin position="235"/>
        <end position="254"/>
    </location>
</feature>
<organism evidence="3 4">
    <name type="scientific">Candidatus Portnoybacteria bacterium CG10_big_fil_rev_8_21_14_0_10_36_7</name>
    <dbReference type="NCBI Taxonomy" id="1974812"/>
    <lineage>
        <taxon>Bacteria</taxon>
        <taxon>Candidatus Portnoyibacteriota</taxon>
    </lineage>
</organism>
<dbReference type="Proteomes" id="UP000231450">
    <property type="component" value="Unassembled WGS sequence"/>
</dbReference>
<sequence length="376" mass="44398">MQYFFGLIATYNILIYFHFSLGGFGMYKLAYYITKNKTVSFVAGCIVTFSAYHFARSLGHFNLFLIGWVSLFILYFIKMMDTEAGWKLPAIFFILAAYSDLYYMLYLVGFIVLYFVFEYFQNNLQIKRSYPSDDVYKFILAIILFVGPYIGAMMYMKMFTTEFNVPGHDPAFYSNDLLSFFVPGQSTFLGHYFYNIWVHWSGFWESSVYLGLSVILLIIFTLFNNDLRKRKEVKFFMLVALIFGILSLGPYLHIGGRIFNSVKLPYLFFQKFVPLMSIQGVASRMAMMVYIALALISAISLNYVFKSKWRWKRIIIFIWFVILVFDYLPAKFDFQKVSIPDFYYTLVNVQDDFAIIDVSSEWSKVMYYKLFTRRSW</sequence>
<gene>
    <name evidence="3" type="ORF">COU81_02415</name>
</gene>
<dbReference type="InterPro" id="IPR046278">
    <property type="entry name" value="DUF6311"/>
</dbReference>
<comment type="caution">
    <text evidence="3">The sequence shown here is derived from an EMBL/GenBank/DDBJ whole genome shotgun (WGS) entry which is preliminary data.</text>
</comment>
<feature type="transmembrane region" description="Helical" evidence="1">
    <location>
        <begin position="61"/>
        <end position="78"/>
    </location>
</feature>
<feature type="transmembrane region" description="Helical" evidence="1">
    <location>
        <begin position="135"/>
        <end position="156"/>
    </location>
</feature>
<feature type="transmembrane region" description="Helical" evidence="1">
    <location>
        <begin position="206"/>
        <end position="223"/>
    </location>
</feature>
<keyword evidence="1" id="KW-1133">Transmembrane helix</keyword>
<feature type="transmembrane region" description="Helical" evidence="1">
    <location>
        <begin position="285"/>
        <end position="305"/>
    </location>
</feature>
<evidence type="ECO:0000256" key="1">
    <source>
        <dbReference type="SAM" id="Phobius"/>
    </source>
</evidence>
<evidence type="ECO:0000259" key="2">
    <source>
        <dbReference type="Pfam" id="PF19830"/>
    </source>
</evidence>
<evidence type="ECO:0000313" key="3">
    <source>
        <dbReference type="EMBL" id="PJE58133.1"/>
    </source>
</evidence>
<feature type="transmembrane region" description="Helical" evidence="1">
    <location>
        <begin position="314"/>
        <end position="330"/>
    </location>
</feature>
<name>A0A2M8KE15_9BACT</name>
<dbReference type="EMBL" id="PFDW01000051">
    <property type="protein sequence ID" value="PJE58133.1"/>
    <property type="molecule type" value="Genomic_DNA"/>
</dbReference>
<reference evidence="4" key="1">
    <citation type="submission" date="2017-09" db="EMBL/GenBank/DDBJ databases">
        <title>Depth-based differentiation of microbial function through sediment-hosted aquifers and enrichment of novel symbionts in the deep terrestrial subsurface.</title>
        <authorList>
            <person name="Probst A.J."/>
            <person name="Ladd B."/>
            <person name="Jarett J.K."/>
            <person name="Geller-Mcgrath D.E."/>
            <person name="Sieber C.M.K."/>
            <person name="Emerson J.B."/>
            <person name="Anantharaman K."/>
            <person name="Thomas B.C."/>
            <person name="Malmstrom R."/>
            <person name="Stieglmeier M."/>
            <person name="Klingl A."/>
            <person name="Woyke T."/>
            <person name="Ryan C.M."/>
            <person name="Banfield J.F."/>
        </authorList>
    </citation>
    <scope>NUCLEOTIDE SEQUENCE [LARGE SCALE GENOMIC DNA]</scope>
</reference>
<dbReference type="AlphaFoldDB" id="A0A2M8KE15"/>
<protein>
    <recommendedName>
        <fullName evidence="2">DUF6311 domain-containing protein</fullName>
    </recommendedName>
</protein>
<evidence type="ECO:0000313" key="4">
    <source>
        <dbReference type="Proteomes" id="UP000231450"/>
    </source>
</evidence>
<dbReference type="Pfam" id="PF19830">
    <property type="entry name" value="DUF6311"/>
    <property type="match status" value="1"/>
</dbReference>
<keyword evidence="1" id="KW-0472">Membrane</keyword>
<accession>A0A2M8KE15</accession>
<feature type="transmembrane region" description="Helical" evidence="1">
    <location>
        <begin position="90"/>
        <end position="115"/>
    </location>
</feature>
<keyword evidence="1" id="KW-0812">Transmembrane</keyword>